<accession>A0ABU3VLK2</accession>
<comment type="caution">
    <text evidence="1">The sequence shown here is derived from an EMBL/GenBank/DDBJ whole genome shotgun (WGS) entry which is preliminary data.</text>
</comment>
<dbReference type="RefSeq" id="WP_316782650.1">
    <property type="nucleotide sequence ID" value="NZ_JASMWN010000043.1"/>
</dbReference>
<keyword evidence="2" id="KW-1185">Reference proteome</keyword>
<evidence type="ECO:0000313" key="2">
    <source>
        <dbReference type="Proteomes" id="UP001255416"/>
    </source>
</evidence>
<evidence type="ECO:0000313" key="1">
    <source>
        <dbReference type="EMBL" id="MDU9007062.1"/>
    </source>
</evidence>
<gene>
    <name evidence="1" type="ORF">QO231_24890</name>
</gene>
<proteinExistence type="predicted"/>
<dbReference type="EMBL" id="JASMWN010000043">
    <property type="protein sequence ID" value="MDU9007062.1"/>
    <property type="molecule type" value="Genomic_DNA"/>
</dbReference>
<dbReference type="Proteomes" id="UP001255416">
    <property type="component" value="Unassembled WGS sequence"/>
</dbReference>
<protein>
    <submittedName>
        <fullName evidence="1">Uncharacterized protein</fullName>
    </submittedName>
</protein>
<name>A0ABU3VLK2_9RHOB</name>
<reference evidence="2" key="1">
    <citation type="submission" date="2023-05" db="EMBL/GenBank/DDBJ databases">
        <title>Sedimentitalea sp. nov. JM2-8.</title>
        <authorList>
            <person name="Huang J."/>
        </authorList>
    </citation>
    <scope>NUCLEOTIDE SEQUENCE [LARGE SCALE GENOMIC DNA]</scope>
    <source>
        <strain evidence="2">KHS03</strain>
    </source>
</reference>
<sequence>MLNAETIVYECEYNHRDRGGWFSRHASFAVSWSEHQAVIVDAAVLHANRGKPVSVPVEVRKNGVYIIRWALNLPTSSSYEVDAQYRVRLDPRTLRVSANVNVNDDMDHIGAGKCTANKLQ</sequence>
<organism evidence="1 2">
    <name type="scientific">Sedimentitalea todarodis</name>
    <dbReference type="NCBI Taxonomy" id="1631240"/>
    <lineage>
        <taxon>Bacteria</taxon>
        <taxon>Pseudomonadati</taxon>
        <taxon>Pseudomonadota</taxon>
        <taxon>Alphaproteobacteria</taxon>
        <taxon>Rhodobacterales</taxon>
        <taxon>Paracoccaceae</taxon>
        <taxon>Sedimentitalea</taxon>
    </lineage>
</organism>